<evidence type="ECO:0000313" key="2">
    <source>
        <dbReference type="Proteomes" id="UP001165590"/>
    </source>
</evidence>
<dbReference type="Gene3D" id="1.10.260.40">
    <property type="entry name" value="lambda repressor-like DNA-binding domains"/>
    <property type="match status" value="1"/>
</dbReference>
<dbReference type="Proteomes" id="UP001165590">
    <property type="component" value="Unassembled WGS sequence"/>
</dbReference>
<protein>
    <recommendedName>
        <fullName evidence="3">XRE family transcriptional regulator</fullName>
    </recommendedName>
</protein>
<dbReference type="EMBL" id="JAIFZO010000002">
    <property type="protein sequence ID" value="MCX4238822.1"/>
    <property type="molecule type" value="Genomic_DNA"/>
</dbReference>
<proteinExistence type="predicted"/>
<evidence type="ECO:0008006" key="3">
    <source>
        <dbReference type="Google" id="ProtNLM"/>
    </source>
</evidence>
<dbReference type="RefSeq" id="WP_267031081.1">
    <property type="nucleotide sequence ID" value="NZ_JAIFZO010000002.1"/>
</dbReference>
<gene>
    <name evidence="1" type="ORF">K3769_39840</name>
</gene>
<name>A0ABT3VFU6_9ACTN</name>
<reference evidence="1" key="1">
    <citation type="journal article" date="2022" name="bioRxiv">
        <title>Discovery and biosynthetic assessment of Streptomyces ortus sp nov. isolated from a deep-sea sponge.</title>
        <authorList>
            <person name="Williams S.E."/>
        </authorList>
    </citation>
    <scope>NUCLEOTIDE SEQUENCE</scope>
    <source>
        <strain evidence="1">A15ISP2-DRY2</strain>
    </source>
</reference>
<comment type="caution">
    <text evidence="1">The sequence shown here is derived from an EMBL/GenBank/DDBJ whole genome shotgun (WGS) entry which is preliminary data.</text>
</comment>
<keyword evidence="2" id="KW-1185">Reference proteome</keyword>
<sequence length="173" mass="19250">MTSTTHGRERPVVGGESGAVNRYQPAGDFTQCLNDLFASVTYQSDDGRTRSYSTPYVARKITEDPSHETTVSRVYLAGLRSGRNTNPTIAVVKAVAKFFDERRAPDMPPITAAYLLGVEEVEEVEELERKLTDRQVRTIAMRAGEMTPAMRRQLLRMLDALDEQALPAAADRD</sequence>
<accession>A0ABT3VFU6</accession>
<evidence type="ECO:0000313" key="1">
    <source>
        <dbReference type="EMBL" id="MCX4238822.1"/>
    </source>
</evidence>
<dbReference type="InterPro" id="IPR010982">
    <property type="entry name" value="Lambda_DNA-bd_dom_sf"/>
</dbReference>
<organism evidence="1 2">
    <name type="scientific">Streptomyces ortus</name>
    <dbReference type="NCBI Taxonomy" id="2867268"/>
    <lineage>
        <taxon>Bacteria</taxon>
        <taxon>Bacillati</taxon>
        <taxon>Actinomycetota</taxon>
        <taxon>Actinomycetes</taxon>
        <taxon>Kitasatosporales</taxon>
        <taxon>Streptomycetaceae</taxon>
        <taxon>Streptomyces</taxon>
    </lineage>
</organism>